<accession>A0A2A6BIH0</accession>
<accession>A0A8R1YW31</accession>
<protein>
    <submittedName>
        <fullName evidence="1">Uncharacterized protein</fullName>
    </submittedName>
</protein>
<evidence type="ECO:0000313" key="2">
    <source>
        <dbReference type="Proteomes" id="UP000005239"/>
    </source>
</evidence>
<organism evidence="1 2">
    <name type="scientific">Pristionchus pacificus</name>
    <name type="common">Parasitic nematode worm</name>
    <dbReference type="NCBI Taxonomy" id="54126"/>
    <lineage>
        <taxon>Eukaryota</taxon>
        <taxon>Metazoa</taxon>
        <taxon>Ecdysozoa</taxon>
        <taxon>Nematoda</taxon>
        <taxon>Chromadorea</taxon>
        <taxon>Rhabditida</taxon>
        <taxon>Rhabditina</taxon>
        <taxon>Diplogasteromorpha</taxon>
        <taxon>Diplogasteroidea</taxon>
        <taxon>Neodiplogasteridae</taxon>
        <taxon>Pristionchus</taxon>
    </lineage>
</organism>
<sequence length="395" mass="45169">MNSRSELDNNSVEHEFERTFFSLNSLPSEIRWKIFGFLTGSIGAMRLVSKTWRAMTDEWAIPENLPAFFLIDIKEVAKVTEDCMNVGIEFLKRHAACFGMLRDLAGDLENFPENSRDEGALLKITCKFYEWCVRIAFDITYDSPELERLQSCISAKARRVDIARPKSGPERNGEMSLAFYDVVSKILKPLKHATQLNLFQHNISNDNSQRLKNLFSHISVRGMYFTVNVQTCPKDFLIDMSELIKCFTIRLVKPQARESYSVRDKSASWVDIILAMFHCGACSIHLDTYCVGLFSSEDMQRIVEVLANRRSPFHLKAGIHQEPSRILAKAVKDIRKDIKAFTYLFRQSTECLLTDCHSSKAVRLLLESEHMEQTSAGTRHSSILNFQNSGRIQAA</sequence>
<proteinExistence type="predicted"/>
<evidence type="ECO:0000313" key="1">
    <source>
        <dbReference type="EnsemblMetazoa" id="PPA39899.1"/>
    </source>
</evidence>
<keyword evidence="2" id="KW-1185">Reference proteome</keyword>
<reference evidence="1" key="2">
    <citation type="submission" date="2022-06" db="UniProtKB">
        <authorList>
            <consortium name="EnsemblMetazoa"/>
        </authorList>
    </citation>
    <scope>IDENTIFICATION</scope>
    <source>
        <strain evidence="1">PS312</strain>
    </source>
</reference>
<dbReference type="InterPro" id="IPR036047">
    <property type="entry name" value="F-box-like_dom_sf"/>
</dbReference>
<dbReference type="SUPFAM" id="SSF81383">
    <property type="entry name" value="F-box domain"/>
    <property type="match status" value="1"/>
</dbReference>
<gene>
    <name evidence="1" type="primary">WBGene00278268</name>
</gene>
<dbReference type="Proteomes" id="UP000005239">
    <property type="component" value="Unassembled WGS sequence"/>
</dbReference>
<dbReference type="AlphaFoldDB" id="A0A2A6BIH0"/>
<name>A0A2A6BIH0_PRIPA</name>
<dbReference type="EnsemblMetazoa" id="PPA39899.1">
    <property type="protein sequence ID" value="PPA39899.1"/>
    <property type="gene ID" value="WBGene00278268"/>
</dbReference>
<reference evidence="2" key="1">
    <citation type="journal article" date="2008" name="Nat. Genet.">
        <title>The Pristionchus pacificus genome provides a unique perspective on nematode lifestyle and parasitism.</title>
        <authorList>
            <person name="Dieterich C."/>
            <person name="Clifton S.W."/>
            <person name="Schuster L.N."/>
            <person name="Chinwalla A."/>
            <person name="Delehaunty K."/>
            <person name="Dinkelacker I."/>
            <person name="Fulton L."/>
            <person name="Fulton R."/>
            <person name="Godfrey J."/>
            <person name="Minx P."/>
            <person name="Mitreva M."/>
            <person name="Roeseler W."/>
            <person name="Tian H."/>
            <person name="Witte H."/>
            <person name="Yang S.P."/>
            <person name="Wilson R.K."/>
            <person name="Sommer R.J."/>
        </authorList>
    </citation>
    <scope>NUCLEOTIDE SEQUENCE [LARGE SCALE GENOMIC DNA]</scope>
    <source>
        <strain evidence="2">PS312</strain>
    </source>
</reference>